<dbReference type="Pfam" id="PF13561">
    <property type="entry name" value="adh_short_C2"/>
    <property type="match status" value="1"/>
</dbReference>
<dbReference type="PRINTS" id="PR00080">
    <property type="entry name" value="SDRFAMILY"/>
</dbReference>
<reference evidence="5" key="1">
    <citation type="journal article" date="2018" name="Nat. Microbiol.">
        <title>Leveraging single-cell genomics to expand the fungal tree of life.</title>
        <authorList>
            <person name="Ahrendt S.R."/>
            <person name="Quandt C.A."/>
            <person name="Ciobanu D."/>
            <person name="Clum A."/>
            <person name="Salamov A."/>
            <person name="Andreopoulos B."/>
            <person name="Cheng J.F."/>
            <person name="Woyke T."/>
            <person name="Pelin A."/>
            <person name="Henrissat B."/>
            <person name="Reynolds N.K."/>
            <person name="Benny G.L."/>
            <person name="Smith M.E."/>
            <person name="James T.Y."/>
            <person name="Grigoriev I.V."/>
        </authorList>
    </citation>
    <scope>NUCLEOTIDE SEQUENCE [LARGE SCALE GENOMIC DNA]</scope>
    <source>
        <strain evidence="5">CSF55</strain>
    </source>
</reference>
<dbReference type="PRINTS" id="PR00081">
    <property type="entry name" value="GDHRDH"/>
</dbReference>
<dbReference type="InterPro" id="IPR020904">
    <property type="entry name" value="Sc_DH/Rdtase_CS"/>
</dbReference>
<dbReference type="EMBL" id="ML004989">
    <property type="protein sequence ID" value="RKP21087.1"/>
    <property type="molecule type" value="Genomic_DNA"/>
</dbReference>
<dbReference type="InterPro" id="IPR036291">
    <property type="entry name" value="NAD(P)-bd_dom_sf"/>
</dbReference>
<evidence type="ECO:0000256" key="1">
    <source>
        <dbReference type="ARBA" id="ARBA00006484"/>
    </source>
</evidence>
<proteinExistence type="inferred from homology"/>
<dbReference type="InterPro" id="IPR052178">
    <property type="entry name" value="Sec_Metab_Biosynth_SDR"/>
</dbReference>
<dbReference type="Gene3D" id="3.40.50.720">
    <property type="entry name" value="NAD(P)-binding Rossmann-like Domain"/>
    <property type="match status" value="1"/>
</dbReference>
<dbReference type="PANTHER" id="PTHR43618:SF17">
    <property type="entry name" value="RHAMNOLIPIDS BIOSYNTHESIS 3-OXOACYL-[ACYL-CARRIER-PROTEIN] REDUCTASE"/>
    <property type="match status" value="1"/>
</dbReference>
<gene>
    <name evidence="4" type="ORF">ROZALSC1DRAFT_18987</name>
</gene>
<dbReference type="AlphaFoldDB" id="A0A4P9YMZ5"/>
<dbReference type="PROSITE" id="PS00061">
    <property type="entry name" value="ADH_SHORT"/>
    <property type="match status" value="1"/>
</dbReference>
<evidence type="ECO:0000256" key="2">
    <source>
        <dbReference type="ARBA" id="ARBA00022857"/>
    </source>
</evidence>
<comment type="similarity">
    <text evidence="1">Belongs to the short-chain dehydrogenases/reductases (SDR) family.</text>
</comment>
<dbReference type="PANTHER" id="PTHR43618">
    <property type="entry name" value="7-ALPHA-HYDROXYSTEROID DEHYDROGENASE"/>
    <property type="match status" value="1"/>
</dbReference>
<dbReference type="Proteomes" id="UP000281549">
    <property type="component" value="Unassembled WGS sequence"/>
</dbReference>
<keyword evidence="2" id="KW-0521">NADP</keyword>
<evidence type="ECO:0000313" key="4">
    <source>
        <dbReference type="EMBL" id="RKP21087.1"/>
    </source>
</evidence>
<protein>
    <submittedName>
        <fullName evidence="4">NAD(P)-binding protein</fullName>
    </submittedName>
</protein>
<dbReference type="FunFam" id="3.40.50.720:FF:000084">
    <property type="entry name" value="Short-chain dehydrogenase reductase"/>
    <property type="match status" value="1"/>
</dbReference>
<dbReference type="GO" id="GO:0016491">
    <property type="term" value="F:oxidoreductase activity"/>
    <property type="evidence" value="ECO:0007669"/>
    <property type="project" value="UniProtKB-KW"/>
</dbReference>
<name>A0A4P9YMZ5_ROZAC</name>
<organism evidence="4 5">
    <name type="scientific">Rozella allomycis (strain CSF55)</name>
    <dbReference type="NCBI Taxonomy" id="988480"/>
    <lineage>
        <taxon>Eukaryota</taxon>
        <taxon>Fungi</taxon>
        <taxon>Fungi incertae sedis</taxon>
        <taxon>Cryptomycota</taxon>
        <taxon>Cryptomycota incertae sedis</taxon>
        <taxon>Rozella</taxon>
    </lineage>
</organism>
<keyword evidence="3" id="KW-0560">Oxidoreductase</keyword>
<evidence type="ECO:0000313" key="5">
    <source>
        <dbReference type="Proteomes" id="UP000281549"/>
    </source>
</evidence>
<evidence type="ECO:0000256" key="3">
    <source>
        <dbReference type="ARBA" id="ARBA00023002"/>
    </source>
</evidence>
<accession>A0A4P9YMZ5</accession>
<dbReference type="InterPro" id="IPR002347">
    <property type="entry name" value="SDR_fam"/>
</dbReference>
<dbReference type="SUPFAM" id="SSF51735">
    <property type="entry name" value="NAD(P)-binding Rossmann-fold domains"/>
    <property type="match status" value="1"/>
</dbReference>
<sequence>MDNLFDLRGKYCLVTGGARGIGAMITEGLLNYNAEKVVVASRDEAALQKFSIEMNNRFGQNRCEYFKCDLSKESEIDVLVDHITKKFGVIHVLINNSGINWAAPLDTYDQLAFEKVLNVNVKKVFYLIQKVRLLPSIRKGSSQNDPGRIINIGSVDGIRVPLFETYAYSASKAALHQMTKVLAHHLASSNITVNAIAPGPFESKMMAATLKRYENEIIDSVPLKRIGKPGDIAAACVYLCGLGGSYVTGSILPVEGGLLIKAVL</sequence>